<gene>
    <name evidence="1" type="ORF">CDAR_247821</name>
</gene>
<comment type="caution">
    <text evidence="1">The sequence shown here is derived from an EMBL/GenBank/DDBJ whole genome shotgun (WGS) entry which is preliminary data.</text>
</comment>
<accession>A0AAV4TBC0</accession>
<dbReference type="EMBL" id="BPLQ01009144">
    <property type="protein sequence ID" value="GIY42080.1"/>
    <property type="molecule type" value="Genomic_DNA"/>
</dbReference>
<evidence type="ECO:0000313" key="2">
    <source>
        <dbReference type="Proteomes" id="UP001054837"/>
    </source>
</evidence>
<dbReference type="Proteomes" id="UP001054837">
    <property type="component" value="Unassembled WGS sequence"/>
</dbReference>
<dbReference type="AlphaFoldDB" id="A0AAV4TBC0"/>
<sequence>MTLLCADVVRCVNYAIATTKVQNENKTFFARPCAIVQSHHTAHIHHIIQSFYKLRTSAAAAISDILESHHSPYSIIDEYWCKTEATLLLVHGFHRRHTVDVAGDGIHRKLESAPGMRCGAKFHRYTVTEGAYFEFKLYF</sequence>
<organism evidence="1 2">
    <name type="scientific">Caerostris darwini</name>
    <dbReference type="NCBI Taxonomy" id="1538125"/>
    <lineage>
        <taxon>Eukaryota</taxon>
        <taxon>Metazoa</taxon>
        <taxon>Ecdysozoa</taxon>
        <taxon>Arthropoda</taxon>
        <taxon>Chelicerata</taxon>
        <taxon>Arachnida</taxon>
        <taxon>Araneae</taxon>
        <taxon>Araneomorphae</taxon>
        <taxon>Entelegynae</taxon>
        <taxon>Araneoidea</taxon>
        <taxon>Araneidae</taxon>
        <taxon>Caerostris</taxon>
    </lineage>
</organism>
<proteinExistence type="predicted"/>
<evidence type="ECO:0000313" key="1">
    <source>
        <dbReference type="EMBL" id="GIY42080.1"/>
    </source>
</evidence>
<name>A0AAV4TBC0_9ARAC</name>
<reference evidence="1 2" key="1">
    <citation type="submission" date="2021-06" db="EMBL/GenBank/DDBJ databases">
        <title>Caerostris darwini draft genome.</title>
        <authorList>
            <person name="Kono N."/>
            <person name="Arakawa K."/>
        </authorList>
    </citation>
    <scope>NUCLEOTIDE SEQUENCE [LARGE SCALE GENOMIC DNA]</scope>
</reference>
<protein>
    <submittedName>
        <fullName evidence="1">Uncharacterized protein</fullName>
    </submittedName>
</protein>
<keyword evidence="2" id="KW-1185">Reference proteome</keyword>